<proteinExistence type="predicted"/>
<evidence type="ECO:0000256" key="2">
    <source>
        <dbReference type="SAM" id="Phobius"/>
    </source>
</evidence>
<comment type="caution">
    <text evidence="3">The sequence shown here is derived from an EMBL/GenBank/DDBJ whole genome shotgun (WGS) entry which is preliminary data.</text>
</comment>
<reference evidence="4" key="1">
    <citation type="submission" date="2017-03" db="EMBL/GenBank/DDBJ databases">
        <authorList>
            <person name="Lund M.B."/>
        </authorList>
    </citation>
    <scope>NUCLEOTIDE SEQUENCE [LARGE SCALE GENOMIC DNA]</scope>
</reference>
<feature type="compositionally biased region" description="Low complexity" evidence="1">
    <location>
        <begin position="34"/>
        <end position="51"/>
    </location>
</feature>
<organism evidence="3 4">
    <name type="scientific">Candidatus Lumbricidiphila eiseniae</name>
    <dbReference type="NCBI Taxonomy" id="1969409"/>
    <lineage>
        <taxon>Bacteria</taxon>
        <taxon>Bacillati</taxon>
        <taxon>Actinomycetota</taxon>
        <taxon>Actinomycetes</taxon>
        <taxon>Micrococcales</taxon>
        <taxon>Microbacteriaceae</taxon>
        <taxon>Candidatus Lumbricidiphila</taxon>
    </lineage>
</organism>
<sequence length="627" mass="64819">MTIPEEPLRRRRDRGVPTGAGASGRHSRFRYRPDTGADGAAQARDGDGAAANVQHPDHHRDRSINQWEASTTPGAARFAAADAAARVPGASVVPNAAAAGSADAAVAGGVAQSRPFEVTPDAREWPRVRRSSYVGPLDERAYESWSDRGYRESRGGGADTGYVGVGSIGVDSVGAGSVGAGSVGDAGQVLGALDASAYPPELNLPDISRLNLSRSELVTPVVDASVAEPAATIGDKLSRISYPSVQEAYPSVQEVYPSVQEVYPSVQEVYPSVQEAYPSVQETYPSVQETYPSVQETYQVSRTDYPSAPDTGISIRPTPMSIVPPPVPDALPPTTSAPAYAPAVPILPPAPSMFAETALPDVSSYADTLMTPVAEFGPTYVSSLSPATDALPGYTHTPSNPVVDPTPVVVSAEPTPIATSSWSFLPAPEPVAAPESVASVSLTDPASPVSFTAPSEVKPVGHWTSQLDGTVSENTAEVVVAPVSTTEAIPVEPIALTSVPTPTPTTANDLILPSLHDTGGVVRSAEGGMLLTDSISLPSSLGIMGAQPSQIDSPEVDRSLDRVEDIGTDFRPVTAAHAISRKGTSSGVVTTTSKDKANLLLVLGLSVGFLALAVFATLIIGAVTNLL</sequence>
<feature type="region of interest" description="Disordered" evidence="1">
    <location>
        <begin position="1"/>
        <end position="65"/>
    </location>
</feature>
<dbReference type="AlphaFoldDB" id="A0A2A6FP66"/>
<keyword evidence="2" id="KW-0472">Membrane</keyword>
<keyword evidence="2" id="KW-0812">Transmembrane</keyword>
<accession>A0A2A6FP66</accession>
<protein>
    <submittedName>
        <fullName evidence="3">Uncharacterized protein</fullName>
    </submittedName>
</protein>
<dbReference type="EMBL" id="NAEP01000053">
    <property type="protein sequence ID" value="PDQ34401.1"/>
    <property type="molecule type" value="Genomic_DNA"/>
</dbReference>
<dbReference type="Proteomes" id="UP000219994">
    <property type="component" value="Unassembled WGS sequence"/>
</dbReference>
<name>A0A2A6FP66_9MICO</name>
<evidence type="ECO:0000313" key="4">
    <source>
        <dbReference type="Proteomes" id="UP000219994"/>
    </source>
</evidence>
<evidence type="ECO:0000313" key="3">
    <source>
        <dbReference type="EMBL" id="PDQ34401.1"/>
    </source>
</evidence>
<feature type="transmembrane region" description="Helical" evidence="2">
    <location>
        <begin position="599"/>
        <end position="623"/>
    </location>
</feature>
<gene>
    <name evidence="3" type="ORF">B5766_11350</name>
</gene>
<evidence type="ECO:0000256" key="1">
    <source>
        <dbReference type="SAM" id="MobiDB-lite"/>
    </source>
</evidence>
<keyword evidence="2" id="KW-1133">Transmembrane helix</keyword>